<evidence type="ECO:0000313" key="6">
    <source>
        <dbReference type="EMBL" id="KQC84769.1"/>
    </source>
</evidence>
<dbReference type="InterPro" id="IPR001789">
    <property type="entry name" value="Sig_transdc_resp-reg_receiver"/>
</dbReference>
<evidence type="ECO:0000256" key="2">
    <source>
        <dbReference type="ARBA" id="ARBA00022553"/>
    </source>
</evidence>
<proteinExistence type="predicted"/>
<evidence type="ECO:0000256" key="1">
    <source>
        <dbReference type="ARBA" id="ARBA00018672"/>
    </source>
</evidence>
<sequence length="157" mass="18375">METKTILIVDDALTNRVLLKRYLEDDYNIIEAENGQRAIDIIDEQQLNISLILLDLIMPEKSGFDVLEFMSDYGFISEIPVIIVTVEANYENEMKAFEYGVSDFITKPFYPQIVQKRVKNVIDLYDTQKNLRRLLDEQTIDTMELVAELEHMSDNFR</sequence>
<dbReference type="Pfam" id="PF00072">
    <property type="entry name" value="Response_reg"/>
    <property type="match status" value="1"/>
</dbReference>
<dbReference type="RefSeq" id="WP_055943846.1">
    <property type="nucleotide sequence ID" value="NZ_JAQDCV010000002.1"/>
</dbReference>
<dbReference type="Proteomes" id="UP000050833">
    <property type="component" value="Unassembled WGS sequence"/>
</dbReference>
<dbReference type="InterPro" id="IPR050595">
    <property type="entry name" value="Bact_response_regulator"/>
</dbReference>
<dbReference type="SUPFAM" id="SSF52172">
    <property type="entry name" value="CheY-like"/>
    <property type="match status" value="1"/>
</dbReference>
<feature type="domain" description="Response regulatory" evidence="5">
    <location>
        <begin position="5"/>
        <end position="122"/>
    </location>
</feature>
<dbReference type="GO" id="GO:0000160">
    <property type="term" value="P:phosphorelay signal transduction system"/>
    <property type="evidence" value="ECO:0007669"/>
    <property type="project" value="InterPro"/>
</dbReference>
<name>A0AAW3JQG5_9FIRM</name>
<evidence type="ECO:0000259" key="5">
    <source>
        <dbReference type="PROSITE" id="PS50110"/>
    </source>
</evidence>
<comment type="function">
    <text evidence="3">May play the central regulatory role in sporulation. It may be an element of the effector pathway responsible for the activation of sporulation genes in response to nutritional stress. Spo0A may act in concert with spo0H (a sigma factor) to control the expression of some genes that are critical to the sporulation process.</text>
</comment>
<gene>
    <name evidence="6" type="ORF">APZ18_08555</name>
</gene>
<dbReference type="SMART" id="SM00448">
    <property type="entry name" value="REC"/>
    <property type="match status" value="1"/>
</dbReference>
<dbReference type="PROSITE" id="PS50110">
    <property type="entry name" value="RESPONSE_REGULATORY"/>
    <property type="match status" value="1"/>
</dbReference>
<comment type="caution">
    <text evidence="6">The sequence shown here is derived from an EMBL/GenBank/DDBJ whole genome shotgun (WGS) entry which is preliminary data.</text>
</comment>
<feature type="modified residue" description="4-aspartylphosphate" evidence="4">
    <location>
        <position position="55"/>
    </location>
</feature>
<accession>A0AAW3JQG5</accession>
<evidence type="ECO:0000256" key="4">
    <source>
        <dbReference type="PROSITE-ProRule" id="PRU00169"/>
    </source>
</evidence>
<dbReference type="Gene3D" id="3.40.50.2300">
    <property type="match status" value="1"/>
</dbReference>
<dbReference type="PANTHER" id="PTHR44591">
    <property type="entry name" value="STRESS RESPONSE REGULATOR PROTEIN 1"/>
    <property type="match status" value="1"/>
</dbReference>
<organism evidence="6 7">
    <name type="scientific">Butyribacter intestini</name>
    <dbReference type="NCBI Taxonomy" id="1703332"/>
    <lineage>
        <taxon>Bacteria</taxon>
        <taxon>Bacillati</taxon>
        <taxon>Bacillota</taxon>
        <taxon>Clostridia</taxon>
        <taxon>Lachnospirales</taxon>
        <taxon>Lachnospiraceae</taxon>
        <taxon>Butyribacter</taxon>
    </lineage>
</organism>
<dbReference type="PANTHER" id="PTHR44591:SF3">
    <property type="entry name" value="RESPONSE REGULATORY DOMAIN-CONTAINING PROTEIN"/>
    <property type="match status" value="1"/>
</dbReference>
<keyword evidence="7" id="KW-1185">Reference proteome</keyword>
<dbReference type="EMBL" id="LLKB01000005">
    <property type="protein sequence ID" value="KQC84769.1"/>
    <property type="molecule type" value="Genomic_DNA"/>
</dbReference>
<evidence type="ECO:0000313" key="7">
    <source>
        <dbReference type="Proteomes" id="UP000050833"/>
    </source>
</evidence>
<protein>
    <recommendedName>
        <fullName evidence="1">Stage 0 sporulation protein A homolog</fullName>
    </recommendedName>
</protein>
<evidence type="ECO:0000256" key="3">
    <source>
        <dbReference type="ARBA" id="ARBA00024867"/>
    </source>
</evidence>
<reference evidence="6 7" key="1">
    <citation type="submission" date="2015-10" db="EMBL/GenBank/DDBJ databases">
        <title>Butyribacter intestini gen. nov., sp. nov., a butyric acid-producing bacterium of the family Lachnospiraceae isolated from the human faeces.</title>
        <authorList>
            <person name="Zou Y."/>
            <person name="Xue W."/>
            <person name="Luo G."/>
            <person name="Lv M."/>
        </authorList>
    </citation>
    <scope>NUCLEOTIDE SEQUENCE [LARGE SCALE GENOMIC DNA]</scope>
    <source>
        <strain evidence="6 7">TF01-11</strain>
    </source>
</reference>
<dbReference type="InterPro" id="IPR011006">
    <property type="entry name" value="CheY-like_superfamily"/>
</dbReference>
<keyword evidence="2 4" id="KW-0597">Phosphoprotein</keyword>
<dbReference type="AlphaFoldDB" id="A0AAW3JQG5"/>